<proteinExistence type="predicted"/>
<accession>A0A418AMA5</accession>
<feature type="transmembrane region" description="Helical" evidence="1">
    <location>
        <begin position="1568"/>
        <end position="1589"/>
    </location>
</feature>
<keyword evidence="1" id="KW-0812">Transmembrane</keyword>
<comment type="caution">
    <text evidence="2">The sequence shown here is derived from an EMBL/GenBank/DDBJ whole genome shotgun (WGS) entry which is preliminary data.</text>
</comment>
<feature type="transmembrane region" description="Helical" evidence="1">
    <location>
        <begin position="721"/>
        <end position="739"/>
    </location>
</feature>
<sequence>MTVCGDVGGGKDRPSWLRVVDRASIVVAVAAQVTMAMTYMLILRDYATNDYFWTHFNVTGTQSFVLDVYNSQHWLPSESAPFGLFTMDMGSLKDYSTPLTSLTIQASRSRYTAWQASDDLHVAIAGMRTQSVSFSVLSLTCFCWVDFERIWETAHTAARQARCHARYRPNGVMYLESMLRNVEWRAWYRIWGSQFDVAFGNTLASSAAGVRWLDRTTTALPLTSITDEAAHWRHYNVTRYLLPWGNSRTLGFDDSVVIRNALQSYLLPLNNVLYQSRGGLWTSVIASFGVWNALGYAIRINASLIRDVPNSFVNSSRTPEDWVGGYPSTPSSILIHNDIGPLASIDLMYVAYPPAFVALHDLLHKSLVRALQTQPSLANLFHNVPLGPPSYSITPPAWLQLNDVWFLGGSPLCYQGSPQKVVQHSFSFDSPCAPPYPTLQVTPTRFNLVFGLVMLHSILDIQQHVDATCAIATGVDVQSACKHSLEAAYKLFIQWPYTSTTQNMSGLVEAVAHDVAALNIEFLQFGTTIDGQLTTLHQPLVDARDARWSFYGWLTLLDWVEGRREVVSFEGDAATFVVMSEQDDPSTFKMDPLATPNRFGFAIWVVVWYSVGLITLVMIVAVGGGLLSSTQGSSWRNLLSVNRVVGIVWIGRPLLFVRGFTAMSLLSTAHIELVQTHGFTRFEVTPRSIWQSIVVAGECLWVTYSINDILSLATTTRTHRCGVASAAIVWVAAVALDVIDPIAPTATWSRNCTSTSIQSQMSCVSGEVYIGSYDRFFLLCMLQIAAVVIGWGVLVILDDDKAHRKTAPSLEHRPPSTPCPVIVPAVALYHLDSQVPPRGGGTASSSVYYFDSTTSLLSGFVKFRDVFTQKAYVFSLLLWVYLPIVDRKGTAVQAPHRRTLHSLPSQLPGPPHQLLGHSSMSCKRHQQLKAAVGILFLALSALSSASFFYVSHVKLGNDFMWEGLNNTGLQAFLVDWYNFELLFRPVAANLDPSEARTTALYNGTRTAVSSSALYPQQIQFEGLSLVATVASLQATDPCQLPWVATQLCYVDFQRRWEMASTAIRQRRCHAMVSNAAIFLESILRNTNMEAFVACWGPSVEVGLFHDLRQSTDGKEWIASVMAAPISPDEEVAVWTSQFGIASFTTQWQNYKSLGIVETVAVRNALGALYPLTLKTSSGVYRFELETSRKMYWGWATDLWLVGRNASPTFGACLVRSSSAFLYRNGSLEQALATNQTLAMPLNAGLMLVRARLGPFGSVDMIHVAIPQDVLDLVRQVSVVDMQTMQRNRSSQSPTTRTVRFIYPVPATWLRQNVSTCGGSLLCAPQDMAQDLAGGLLPFFSSSSTCGSVVLEPIEVTRAAFLFALIAWGAVEPCRHENGAACVTVLDACSNISRPFTTCVENFGLIQRWIAMYVRPDNRTALWRQAQRIKASSLAPLEIAIMQFVTRHGGTQDVELWDARLFDAEDPYFQLMAWFFVYEWVVGCREVVTFHGDGGAMTLLSNYISQTTMLANPFEIPSNVAFYCLVCIQYTTGVIFVVTFITIVYSVVGRGRIEGYNMLEVNRVAGIVWVGRPLLCLRSLVAICLLATASVDLEIAGALTQIAPRSNAEFVATALSSSEMCWLVIVLTDMCMAATKDYTNRYSMRSSVVVTAIATTWRALHPVTPVFQLTRQCTSSQVDFQLECTAGMISIGQVSRVSEMATLTMTVVGLSYVWERWRQPHFKLPRHKVSLLLPAGALYLYHKEPWIFNNTLYLDKASAFMCGLVAVTVSQTTYVLDIKTWRLHTITDDDDMLHGMHGMDPYKRSSMLAAVPMLE</sequence>
<keyword evidence="1" id="KW-0472">Membrane</keyword>
<keyword evidence="3" id="KW-1185">Reference proteome</keyword>
<dbReference type="Proteomes" id="UP000285060">
    <property type="component" value="Unassembled WGS sequence"/>
</dbReference>
<evidence type="ECO:0000256" key="1">
    <source>
        <dbReference type="SAM" id="Phobius"/>
    </source>
</evidence>
<protein>
    <recommendedName>
        <fullName evidence="4">Transmembrane protein</fullName>
    </recommendedName>
</protein>
<feature type="transmembrane region" description="Helical" evidence="1">
    <location>
        <begin position="599"/>
        <end position="627"/>
    </location>
</feature>
<dbReference type="EMBL" id="QUSY01001184">
    <property type="protein sequence ID" value="RHY25800.1"/>
    <property type="molecule type" value="Genomic_DNA"/>
</dbReference>
<organism evidence="2 3">
    <name type="scientific">Aphanomyces invadans</name>
    <dbReference type="NCBI Taxonomy" id="157072"/>
    <lineage>
        <taxon>Eukaryota</taxon>
        <taxon>Sar</taxon>
        <taxon>Stramenopiles</taxon>
        <taxon>Oomycota</taxon>
        <taxon>Saprolegniomycetes</taxon>
        <taxon>Saprolegniales</taxon>
        <taxon>Verrucalvaceae</taxon>
        <taxon>Aphanomyces</taxon>
    </lineage>
</organism>
<dbReference type="VEuPathDB" id="FungiDB:H310_08761"/>
<name>A0A418AMA5_9STRA</name>
<feature type="transmembrane region" description="Helical" evidence="1">
    <location>
        <begin position="930"/>
        <end position="950"/>
    </location>
</feature>
<evidence type="ECO:0000313" key="3">
    <source>
        <dbReference type="Proteomes" id="UP000285060"/>
    </source>
</evidence>
<evidence type="ECO:0000313" key="2">
    <source>
        <dbReference type="EMBL" id="RHY25800.1"/>
    </source>
</evidence>
<feature type="transmembrane region" description="Helical" evidence="1">
    <location>
        <begin position="1519"/>
        <end position="1547"/>
    </location>
</feature>
<reference evidence="2 3" key="1">
    <citation type="submission" date="2018-08" db="EMBL/GenBank/DDBJ databases">
        <title>Aphanomyces genome sequencing and annotation.</title>
        <authorList>
            <person name="Minardi D."/>
            <person name="Oidtmann B."/>
            <person name="Van Der Giezen M."/>
            <person name="Studholme D.J."/>
        </authorList>
    </citation>
    <scope>NUCLEOTIDE SEQUENCE [LARGE SCALE GENOMIC DNA]</scope>
    <source>
        <strain evidence="2 3">NJM0002</strain>
    </source>
</reference>
<feature type="transmembrane region" description="Helical" evidence="1">
    <location>
        <begin position="776"/>
        <end position="797"/>
    </location>
</feature>
<keyword evidence="1" id="KW-1133">Transmembrane helix</keyword>
<gene>
    <name evidence="2" type="ORF">DYB32_008087</name>
</gene>
<evidence type="ECO:0008006" key="4">
    <source>
        <dbReference type="Google" id="ProtNLM"/>
    </source>
</evidence>